<reference evidence="2" key="1">
    <citation type="submission" date="2016-05" db="EMBL/GenBank/DDBJ databases">
        <authorList>
            <person name="Lavstsen T."/>
            <person name="Jespersen J.S."/>
        </authorList>
    </citation>
    <scope>NUCLEOTIDE SEQUENCE</scope>
    <source>
        <tissue evidence="2">Brain</tissue>
    </source>
</reference>
<keyword evidence="2" id="KW-0418">Kinase</keyword>
<feature type="region of interest" description="Disordered" evidence="1">
    <location>
        <begin position="67"/>
        <end position="205"/>
    </location>
</feature>
<feature type="region of interest" description="Disordered" evidence="1">
    <location>
        <begin position="423"/>
        <end position="442"/>
    </location>
</feature>
<feature type="compositionally biased region" description="Polar residues" evidence="1">
    <location>
        <begin position="246"/>
        <end position="256"/>
    </location>
</feature>
<keyword evidence="2" id="KW-0808">Transferase</keyword>
<feature type="compositionally biased region" description="Basic residues" evidence="1">
    <location>
        <begin position="257"/>
        <end position="268"/>
    </location>
</feature>
<accession>A0A1A7ZSY4</accession>
<feature type="compositionally biased region" description="Low complexity" evidence="1">
    <location>
        <begin position="1"/>
        <end position="32"/>
    </location>
</feature>
<evidence type="ECO:0000256" key="1">
    <source>
        <dbReference type="SAM" id="MobiDB-lite"/>
    </source>
</evidence>
<dbReference type="AlphaFoldDB" id="A0A1A7ZSY4"/>
<feature type="region of interest" description="Disordered" evidence="1">
    <location>
        <begin position="1"/>
        <end position="55"/>
    </location>
</feature>
<gene>
    <name evidence="2" type="primary">CDKL5</name>
</gene>
<feature type="region of interest" description="Disordered" evidence="1">
    <location>
        <begin position="245"/>
        <end position="307"/>
    </location>
</feature>
<name>A0A1A7ZSY4_NOTFU</name>
<dbReference type="EMBL" id="HADY01006595">
    <property type="protein sequence ID" value="SBP45080.1"/>
    <property type="molecule type" value="Transcribed_RNA"/>
</dbReference>
<organism evidence="2">
    <name type="scientific">Nothobranchius furzeri</name>
    <name type="common">Turquoise killifish</name>
    <dbReference type="NCBI Taxonomy" id="105023"/>
    <lineage>
        <taxon>Eukaryota</taxon>
        <taxon>Metazoa</taxon>
        <taxon>Chordata</taxon>
        <taxon>Craniata</taxon>
        <taxon>Vertebrata</taxon>
        <taxon>Euteleostomi</taxon>
        <taxon>Actinopterygii</taxon>
        <taxon>Neopterygii</taxon>
        <taxon>Teleostei</taxon>
        <taxon>Neoteleostei</taxon>
        <taxon>Acanthomorphata</taxon>
        <taxon>Ovalentaria</taxon>
        <taxon>Atherinomorphae</taxon>
        <taxon>Cyprinodontiformes</taxon>
        <taxon>Nothobranchiidae</taxon>
        <taxon>Nothobranchius</taxon>
    </lineage>
</organism>
<feature type="region of interest" description="Disordered" evidence="1">
    <location>
        <begin position="338"/>
        <end position="403"/>
    </location>
</feature>
<protein>
    <submittedName>
        <fullName evidence="2">Cyclin-dependent kinase-like 5</fullName>
    </submittedName>
</protein>
<proteinExistence type="predicted"/>
<feature type="compositionally biased region" description="Low complexity" evidence="1">
    <location>
        <begin position="338"/>
        <end position="347"/>
    </location>
</feature>
<sequence length="459" mass="50281">MADSAHGSMSSSSKSSASYLSLSKSHSGLSDAKSVGNLSDGRLHPDDPNANTAAVAAPSARYFPASCLELNAPSGPPGPPGSPSTRHSDRSGHSPASRSSGNVRMESSTLDSSSRHKSRHKPLAPEDAGAPELLDPGGPGMPNTHTLPSPHESYHYGLGYTSPFSSQQRPQRHSMYVRRERHRPHGVEGGMTGLPPPGQTIPTRASSLQLLSPQLPHRTTLTGHSVSSSREDCTDDMARVIGNGQEHLSLQRSSKSTSHHGSRRKNRERSRDRDRDREQSRDRDRDRERERENKRERERERERGRERERVIDWPPEKQVDSHSQSQPLKSLRRLLHLSPSSSNQGQPSPAPPLDLRFQAPLPNPPQPSSKPGYSESRGHTESRGHSGVSSSSQAKNRKASYPLPGQIESSWHVSALQRVEGAQFTPEQLGIKPGQNGPTFTRAARTRIPNLNDLKETAL</sequence>
<evidence type="ECO:0000313" key="2">
    <source>
        <dbReference type="EMBL" id="SBP45080.1"/>
    </source>
</evidence>
<feature type="compositionally biased region" description="Basic and acidic residues" evidence="1">
    <location>
        <begin position="269"/>
        <end position="307"/>
    </location>
</feature>
<feature type="compositionally biased region" description="Basic residues" evidence="1">
    <location>
        <begin position="170"/>
        <end position="184"/>
    </location>
</feature>
<reference evidence="2" key="2">
    <citation type="submission" date="2016-06" db="EMBL/GenBank/DDBJ databases">
        <title>The genome of a short-lived fish provides insights into sex chromosome evolution and the genetic control of aging.</title>
        <authorList>
            <person name="Reichwald K."/>
            <person name="Felder M."/>
            <person name="Petzold A."/>
            <person name="Koch P."/>
            <person name="Groth M."/>
            <person name="Platzer M."/>
        </authorList>
    </citation>
    <scope>NUCLEOTIDE SEQUENCE</scope>
    <source>
        <tissue evidence="2">Brain</tissue>
    </source>
</reference>
<feature type="compositionally biased region" description="Polar residues" evidence="1">
    <location>
        <begin position="94"/>
        <end position="112"/>
    </location>
</feature>
<dbReference type="GO" id="GO:0016301">
    <property type="term" value="F:kinase activity"/>
    <property type="evidence" value="ECO:0007669"/>
    <property type="project" value="UniProtKB-KW"/>
</dbReference>